<dbReference type="GO" id="GO:0006633">
    <property type="term" value="P:fatty acid biosynthetic process"/>
    <property type="evidence" value="ECO:0007669"/>
    <property type="project" value="InterPro"/>
</dbReference>
<dbReference type="InterPro" id="IPR004568">
    <property type="entry name" value="Ppantetheine-prot_Trfase_dom"/>
</dbReference>
<keyword evidence="3" id="KW-0808">Transferase</keyword>
<name>A0A1C0ABX4_9FIRM</name>
<evidence type="ECO:0000259" key="6">
    <source>
        <dbReference type="Pfam" id="PF01648"/>
    </source>
</evidence>
<accession>A0A1C0ABX4</accession>
<dbReference type="Pfam" id="PF01648">
    <property type="entry name" value="ACPS"/>
    <property type="match status" value="1"/>
</dbReference>
<keyword evidence="4" id="KW-0479">Metal-binding</keyword>
<organism evidence="8 9">
    <name type="scientific">Orenia metallireducens</name>
    <dbReference type="NCBI Taxonomy" id="1413210"/>
    <lineage>
        <taxon>Bacteria</taxon>
        <taxon>Bacillati</taxon>
        <taxon>Bacillota</taxon>
        <taxon>Clostridia</taxon>
        <taxon>Halanaerobiales</taxon>
        <taxon>Halobacteroidaceae</taxon>
        <taxon>Orenia</taxon>
    </lineage>
</organism>
<protein>
    <submittedName>
        <fullName evidence="8">Uncharacterized protein</fullName>
    </submittedName>
</protein>
<feature type="domain" description="4'-phosphopantetheinyl transferase N-terminal" evidence="7">
    <location>
        <begin position="18"/>
        <end position="98"/>
    </location>
</feature>
<keyword evidence="5" id="KW-0460">Magnesium</keyword>
<dbReference type="InterPro" id="IPR055066">
    <property type="entry name" value="AASDHPPT_N"/>
</dbReference>
<comment type="similarity">
    <text evidence="2">Belongs to the P-Pant transferase superfamily. Gsp/Sfp/HetI/AcpT family.</text>
</comment>
<dbReference type="AlphaFoldDB" id="A0A1C0ABX4"/>
<comment type="caution">
    <text evidence="8">The sequence shown here is derived from an EMBL/GenBank/DDBJ whole genome shotgun (WGS) entry which is preliminary data.</text>
</comment>
<dbReference type="Proteomes" id="UP000093514">
    <property type="component" value="Unassembled WGS sequence"/>
</dbReference>
<dbReference type="Gene3D" id="3.90.470.20">
    <property type="entry name" value="4'-phosphopantetheinyl transferase domain"/>
    <property type="match status" value="2"/>
</dbReference>
<evidence type="ECO:0000256" key="1">
    <source>
        <dbReference type="ARBA" id="ARBA00001946"/>
    </source>
</evidence>
<proteinExistence type="inferred from homology"/>
<dbReference type="InterPro" id="IPR037143">
    <property type="entry name" value="4-PPantetheinyl_Trfase_dom_sf"/>
</dbReference>
<dbReference type="Pfam" id="PF22624">
    <property type="entry name" value="AASDHPPT_N"/>
    <property type="match status" value="1"/>
</dbReference>
<comment type="cofactor">
    <cofactor evidence="1">
        <name>Mg(2+)</name>
        <dbReference type="ChEBI" id="CHEBI:18420"/>
    </cofactor>
</comment>
<dbReference type="SUPFAM" id="SSF56214">
    <property type="entry name" value="4'-phosphopantetheinyl transferase"/>
    <property type="match status" value="2"/>
</dbReference>
<reference evidence="9" key="1">
    <citation type="submission" date="2016-07" db="EMBL/GenBank/DDBJ databases">
        <authorList>
            <person name="Florea S."/>
            <person name="Webb J.S."/>
            <person name="Jaromczyk J."/>
            <person name="Schardl C.L."/>
        </authorList>
    </citation>
    <scope>NUCLEOTIDE SEQUENCE [LARGE SCALE GENOMIC DNA]</scope>
    <source>
        <strain evidence="9">Z6</strain>
    </source>
</reference>
<gene>
    <name evidence="8" type="ORF">U472_04335</name>
</gene>
<evidence type="ECO:0000259" key="7">
    <source>
        <dbReference type="Pfam" id="PF22624"/>
    </source>
</evidence>
<dbReference type="PANTHER" id="PTHR12215:SF10">
    <property type="entry name" value="L-AMINOADIPATE-SEMIALDEHYDE DEHYDROGENASE-PHOSPHOPANTETHEINYL TRANSFERASE"/>
    <property type="match status" value="1"/>
</dbReference>
<dbReference type="GO" id="GO:0008897">
    <property type="term" value="F:holo-[acyl-carrier-protein] synthase activity"/>
    <property type="evidence" value="ECO:0007669"/>
    <property type="project" value="InterPro"/>
</dbReference>
<reference evidence="8 9" key="2">
    <citation type="submission" date="2016-08" db="EMBL/GenBank/DDBJ databases">
        <title>Orenia metallireducens sp. nov. strain Z6, a Novel Metal-reducing Firmicute from the Deep Subsurface.</title>
        <authorList>
            <person name="Maxim B.I."/>
            <person name="Kenneth K."/>
            <person name="Flynn T.M."/>
            <person name="Oloughlin E.J."/>
            <person name="Locke R.A."/>
            <person name="Weber J.R."/>
            <person name="Egan S.M."/>
            <person name="Mackie R.I."/>
            <person name="Cann I.K."/>
        </authorList>
    </citation>
    <scope>NUCLEOTIDE SEQUENCE [LARGE SCALE GENOMIC DNA]</scope>
    <source>
        <strain evidence="8 9">Z6</strain>
    </source>
</reference>
<keyword evidence="9" id="KW-1185">Reference proteome</keyword>
<dbReference type="GO" id="GO:0005829">
    <property type="term" value="C:cytosol"/>
    <property type="evidence" value="ECO:0007669"/>
    <property type="project" value="TreeGrafter"/>
</dbReference>
<dbReference type="NCBIfam" id="TIGR00556">
    <property type="entry name" value="pantethn_trn"/>
    <property type="match status" value="1"/>
</dbReference>
<feature type="domain" description="4'-phosphopantetheinyl transferase" evidence="6">
    <location>
        <begin position="103"/>
        <end position="199"/>
    </location>
</feature>
<evidence type="ECO:0000313" key="9">
    <source>
        <dbReference type="Proteomes" id="UP000093514"/>
    </source>
</evidence>
<evidence type="ECO:0000256" key="3">
    <source>
        <dbReference type="ARBA" id="ARBA00022679"/>
    </source>
</evidence>
<dbReference type="EMBL" id="LWDV01000007">
    <property type="protein sequence ID" value="OCL27882.1"/>
    <property type="molecule type" value="Genomic_DNA"/>
</dbReference>
<sequence>MEVYAVKQEEIDDFRLKSLIPYLSEKRKDKISRFLRQEDIYHSIIGEILVRKLVCEKLDLKNNQIIFENNNYGKPFLKGYDNLYFNISHSRRWVVCAISEREVGVDIEEVKAIDLNIAKRFFSKKEYEELMTKNNQLSYFYNLWTLKESYIKAVGMGLSIPLNQFTIIDRDKNIFLEDQNRSGLYTFKKYKIDRDYKMASCVKGKLQEDELIISSVNEIINDFKEHI</sequence>
<dbReference type="PANTHER" id="PTHR12215">
    <property type="entry name" value="PHOSPHOPANTETHEINE TRANSFERASE"/>
    <property type="match status" value="1"/>
</dbReference>
<dbReference type="InterPro" id="IPR008278">
    <property type="entry name" value="4-PPantetheinyl_Trfase_dom"/>
</dbReference>
<evidence type="ECO:0000256" key="5">
    <source>
        <dbReference type="ARBA" id="ARBA00022842"/>
    </source>
</evidence>
<evidence type="ECO:0000256" key="2">
    <source>
        <dbReference type="ARBA" id="ARBA00010990"/>
    </source>
</evidence>
<evidence type="ECO:0000256" key="4">
    <source>
        <dbReference type="ARBA" id="ARBA00022723"/>
    </source>
</evidence>
<dbReference type="InterPro" id="IPR050559">
    <property type="entry name" value="P-Pant_transferase_sf"/>
</dbReference>
<evidence type="ECO:0000313" key="8">
    <source>
        <dbReference type="EMBL" id="OCL27882.1"/>
    </source>
</evidence>
<dbReference type="GO" id="GO:0000287">
    <property type="term" value="F:magnesium ion binding"/>
    <property type="evidence" value="ECO:0007669"/>
    <property type="project" value="InterPro"/>
</dbReference>
<dbReference type="GO" id="GO:0019878">
    <property type="term" value="P:lysine biosynthetic process via aminoadipic acid"/>
    <property type="evidence" value="ECO:0007669"/>
    <property type="project" value="TreeGrafter"/>
</dbReference>